<comment type="caution">
    <text evidence="2">The sequence shown here is derived from an EMBL/GenBank/DDBJ whole genome shotgun (WGS) entry which is preliminary data.</text>
</comment>
<name>A0ABV4WDC3_9CYAN</name>
<dbReference type="Proteomes" id="UP001576780">
    <property type="component" value="Unassembled WGS sequence"/>
</dbReference>
<feature type="coiled-coil region" evidence="1">
    <location>
        <begin position="13"/>
        <end position="47"/>
    </location>
</feature>
<dbReference type="EMBL" id="JBHFNT010000007">
    <property type="protein sequence ID" value="MFB2833037.1"/>
    <property type="molecule type" value="Genomic_DNA"/>
</dbReference>
<protein>
    <submittedName>
        <fullName evidence="2">Uncharacterized protein</fullName>
    </submittedName>
</protein>
<organism evidence="2 3">
    <name type="scientific">Floridaenema evergladense BLCC-F167</name>
    <dbReference type="NCBI Taxonomy" id="3153639"/>
    <lineage>
        <taxon>Bacteria</taxon>
        <taxon>Bacillati</taxon>
        <taxon>Cyanobacteriota</taxon>
        <taxon>Cyanophyceae</taxon>
        <taxon>Oscillatoriophycideae</taxon>
        <taxon>Aerosakkonematales</taxon>
        <taxon>Aerosakkonemataceae</taxon>
        <taxon>Floridanema</taxon>
        <taxon>Floridanema evergladense</taxon>
    </lineage>
</organism>
<reference evidence="2 3" key="1">
    <citation type="submission" date="2024-09" db="EMBL/GenBank/DDBJ databases">
        <title>Floridaenema gen nov. (Aerosakkonemataceae, Aerosakkonematales ord. nov., Cyanobacteria) from benthic tropical and subtropical fresh waters, with the description of four new species.</title>
        <authorList>
            <person name="Moretto J.A."/>
            <person name="Berthold D.E."/>
            <person name="Lefler F.W."/>
            <person name="Huang I.-S."/>
            <person name="Laughinghouse H. IV."/>
        </authorList>
    </citation>
    <scope>NUCLEOTIDE SEQUENCE [LARGE SCALE GENOMIC DNA]</scope>
    <source>
        <strain evidence="2 3">BLCC-F167</strain>
    </source>
</reference>
<dbReference type="RefSeq" id="WP_413275508.1">
    <property type="nucleotide sequence ID" value="NZ_JBHFNT010000007.1"/>
</dbReference>
<evidence type="ECO:0000313" key="2">
    <source>
        <dbReference type="EMBL" id="MFB2833037.1"/>
    </source>
</evidence>
<sequence>MTNQPRIPDPETSKRLLANLRKTHLEMQEFNEELAEINARLAQYISQQKLQRVRHCLDVLTVESEKLPD</sequence>
<proteinExistence type="predicted"/>
<evidence type="ECO:0000256" key="1">
    <source>
        <dbReference type="SAM" id="Coils"/>
    </source>
</evidence>
<accession>A0ABV4WDC3</accession>
<gene>
    <name evidence="2" type="ORF">ACE1CA_00730</name>
</gene>
<keyword evidence="1" id="KW-0175">Coiled coil</keyword>
<evidence type="ECO:0000313" key="3">
    <source>
        <dbReference type="Proteomes" id="UP001576780"/>
    </source>
</evidence>
<keyword evidence="3" id="KW-1185">Reference proteome</keyword>